<evidence type="ECO:0000313" key="3">
    <source>
        <dbReference type="Proteomes" id="UP000299102"/>
    </source>
</evidence>
<reference evidence="2 3" key="1">
    <citation type="journal article" date="2019" name="Commun. Biol.">
        <title>The bagworm genome reveals a unique fibroin gene that provides high tensile strength.</title>
        <authorList>
            <person name="Kono N."/>
            <person name="Nakamura H."/>
            <person name="Ohtoshi R."/>
            <person name="Tomita M."/>
            <person name="Numata K."/>
            <person name="Arakawa K."/>
        </authorList>
    </citation>
    <scope>NUCLEOTIDE SEQUENCE [LARGE SCALE GENOMIC DNA]</scope>
</reference>
<name>A0A4C1UNZ0_EUMVA</name>
<sequence>MMANKTEPRSGQELDSKAEPGRIESRDDIGILVNRVGYSFHALITGCWLRDGVFIGADRSPAAGVLTALCEIDSMVALNYCDFVFLILHRRWWELSSRALRARQSIGFLYDASIPQPALGQRGWFKVQTDPSDIKNVGGASNSVYSAPAPGAAAAAAARRPAFVRPVDTVGVRRGCVSAVNITDGGRRRARAPPRRGAVSSALRHDEVIMLNLHKATYASIVPLIGIDVNRFAIADVASRNNNVMTKFHIRAYLTADRAVSYSSEGVDEPLPVSKGRRRERDGERRADLTGRLRSRIGSALELGLRPLQL</sequence>
<dbReference type="AlphaFoldDB" id="A0A4C1UNZ0"/>
<comment type="caution">
    <text evidence="2">The sequence shown here is derived from an EMBL/GenBank/DDBJ whole genome shotgun (WGS) entry which is preliminary data.</text>
</comment>
<evidence type="ECO:0000313" key="2">
    <source>
        <dbReference type="EMBL" id="GBP28193.1"/>
    </source>
</evidence>
<feature type="compositionally biased region" description="Basic and acidic residues" evidence="1">
    <location>
        <begin position="279"/>
        <end position="289"/>
    </location>
</feature>
<evidence type="ECO:0000256" key="1">
    <source>
        <dbReference type="SAM" id="MobiDB-lite"/>
    </source>
</evidence>
<organism evidence="2 3">
    <name type="scientific">Eumeta variegata</name>
    <name type="common">Bagworm moth</name>
    <name type="synonym">Eumeta japonica</name>
    <dbReference type="NCBI Taxonomy" id="151549"/>
    <lineage>
        <taxon>Eukaryota</taxon>
        <taxon>Metazoa</taxon>
        <taxon>Ecdysozoa</taxon>
        <taxon>Arthropoda</taxon>
        <taxon>Hexapoda</taxon>
        <taxon>Insecta</taxon>
        <taxon>Pterygota</taxon>
        <taxon>Neoptera</taxon>
        <taxon>Endopterygota</taxon>
        <taxon>Lepidoptera</taxon>
        <taxon>Glossata</taxon>
        <taxon>Ditrysia</taxon>
        <taxon>Tineoidea</taxon>
        <taxon>Psychidae</taxon>
        <taxon>Oiketicinae</taxon>
        <taxon>Eumeta</taxon>
    </lineage>
</organism>
<dbReference type="Proteomes" id="UP000299102">
    <property type="component" value="Unassembled WGS sequence"/>
</dbReference>
<accession>A0A4C1UNZ0</accession>
<protein>
    <submittedName>
        <fullName evidence="2">Uncharacterized protein</fullName>
    </submittedName>
</protein>
<proteinExistence type="predicted"/>
<gene>
    <name evidence="2" type="ORF">EVAR_76288_1</name>
</gene>
<feature type="region of interest" description="Disordered" evidence="1">
    <location>
        <begin position="265"/>
        <end position="289"/>
    </location>
</feature>
<dbReference type="EMBL" id="BGZK01000203">
    <property type="protein sequence ID" value="GBP28193.1"/>
    <property type="molecule type" value="Genomic_DNA"/>
</dbReference>
<keyword evidence="3" id="KW-1185">Reference proteome</keyword>